<dbReference type="FunFam" id="2.60.40.420:FF:000048">
    <property type="entry name" value="Early nodulin-like protein 18"/>
    <property type="match status" value="1"/>
</dbReference>
<evidence type="ECO:0000313" key="5">
    <source>
        <dbReference type="Proteomes" id="UP000623129"/>
    </source>
</evidence>
<dbReference type="SUPFAM" id="SSF49503">
    <property type="entry name" value="Cupredoxins"/>
    <property type="match status" value="1"/>
</dbReference>
<evidence type="ECO:0000256" key="2">
    <source>
        <dbReference type="SAM" id="SignalP"/>
    </source>
</evidence>
<dbReference type="PANTHER" id="PTHR33021">
    <property type="entry name" value="BLUE COPPER PROTEIN"/>
    <property type="match status" value="1"/>
</dbReference>
<accession>A0A833VD05</accession>
<dbReference type="Gene3D" id="2.60.40.420">
    <property type="entry name" value="Cupredoxins - blue copper proteins"/>
    <property type="match status" value="1"/>
</dbReference>
<dbReference type="GO" id="GO:0009055">
    <property type="term" value="F:electron transfer activity"/>
    <property type="evidence" value="ECO:0007669"/>
    <property type="project" value="InterPro"/>
</dbReference>
<feature type="signal peptide" evidence="2">
    <location>
        <begin position="1"/>
        <end position="27"/>
    </location>
</feature>
<dbReference type="InterPro" id="IPR008972">
    <property type="entry name" value="Cupredoxin"/>
</dbReference>
<dbReference type="Proteomes" id="UP000623129">
    <property type="component" value="Unassembled WGS sequence"/>
</dbReference>
<evidence type="ECO:0000256" key="1">
    <source>
        <dbReference type="SAM" id="MobiDB-lite"/>
    </source>
</evidence>
<dbReference type="InterPro" id="IPR039391">
    <property type="entry name" value="Phytocyanin-like"/>
</dbReference>
<reference evidence="4" key="1">
    <citation type="submission" date="2020-01" db="EMBL/GenBank/DDBJ databases">
        <title>Genome sequence of Kobresia littledalei, the first chromosome-level genome in the family Cyperaceae.</title>
        <authorList>
            <person name="Qu G."/>
        </authorList>
    </citation>
    <scope>NUCLEOTIDE SEQUENCE</scope>
    <source>
        <strain evidence="4">C.B.Clarke</strain>
        <tissue evidence="4">Leaf</tissue>
    </source>
</reference>
<feature type="region of interest" description="Disordered" evidence="1">
    <location>
        <begin position="163"/>
        <end position="202"/>
    </location>
</feature>
<dbReference type="AlphaFoldDB" id="A0A833VD05"/>
<name>A0A833VD05_9POAL</name>
<dbReference type="GO" id="GO:0005886">
    <property type="term" value="C:plasma membrane"/>
    <property type="evidence" value="ECO:0007669"/>
    <property type="project" value="TreeGrafter"/>
</dbReference>
<feature type="compositionally biased region" description="Pro residues" evidence="1">
    <location>
        <begin position="167"/>
        <end position="182"/>
    </location>
</feature>
<dbReference type="PANTHER" id="PTHR33021:SF213">
    <property type="entry name" value="OS12G0454600 PROTEIN"/>
    <property type="match status" value="1"/>
</dbReference>
<keyword evidence="5" id="KW-1185">Reference proteome</keyword>
<evidence type="ECO:0000313" key="4">
    <source>
        <dbReference type="EMBL" id="KAF3334496.1"/>
    </source>
</evidence>
<dbReference type="Pfam" id="PF02298">
    <property type="entry name" value="Cu_bind_like"/>
    <property type="match status" value="1"/>
</dbReference>
<sequence length="223" mass="23378">MVTWRCVIGAATIAFFSLAITIPVVSAAAPPPVNKNHTVGEAAGWFFNTSSNAASANYSDWAASQNFYLGDFLIFKTNTNSSVVQTNNETTYNLCDASSDDGNQTFLWGSDGGDSNSSSPTPQVVEIPLVYEGSNYFFSDTMEGAQCQKGMKFGINVVHGNGLPPAFNQPPPAPYTTPPPPMTTGGGGGPSQDQSSPKNGVEGMQGGMVWTCLVLLSLGLMAV</sequence>
<proteinExistence type="predicted"/>
<organism evidence="4 5">
    <name type="scientific">Carex littledalei</name>
    <dbReference type="NCBI Taxonomy" id="544730"/>
    <lineage>
        <taxon>Eukaryota</taxon>
        <taxon>Viridiplantae</taxon>
        <taxon>Streptophyta</taxon>
        <taxon>Embryophyta</taxon>
        <taxon>Tracheophyta</taxon>
        <taxon>Spermatophyta</taxon>
        <taxon>Magnoliopsida</taxon>
        <taxon>Liliopsida</taxon>
        <taxon>Poales</taxon>
        <taxon>Cyperaceae</taxon>
        <taxon>Cyperoideae</taxon>
        <taxon>Cariceae</taxon>
        <taxon>Carex</taxon>
        <taxon>Carex subgen. Euthyceras</taxon>
    </lineage>
</organism>
<comment type="caution">
    <text evidence="4">The sequence shown here is derived from an EMBL/GenBank/DDBJ whole genome shotgun (WGS) entry which is preliminary data.</text>
</comment>
<evidence type="ECO:0000259" key="3">
    <source>
        <dbReference type="PROSITE" id="PS51485"/>
    </source>
</evidence>
<feature type="domain" description="Phytocyanin" evidence="3">
    <location>
        <begin position="35"/>
        <end position="159"/>
    </location>
</feature>
<dbReference type="InterPro" id="IPR003245">
    <property type="entry name" value="Phytocyanin_dom"/>
</dbReference>
<keyword evidence="2" id="KW-0732">Signal</keyword>
<feature type="chain" id="PRO_5032832580" evidence="2">
    <location>
        <begin position="28"/>
        <end position="223"/>
    </location>
</feature>
<dbReference type="EMBL" id="SWLB01000009">
    <property type="protein sequence ID" value="KAF3334496.1"/>
    <property type="molecule type" value="Genomic_DNA"/>
</dbReference>
<gene>
    <name evidence="4" type="ORF">FCM35_KLT21100</name>
</gene>
<dbReference type="OrthoDB" id="688954at2759"/>
<protein>
    <submittedName>
        <fullName evidence="4">Lamin-like protein</fullName>
    </submittedName>
</protein>
<dbReference type="PROSITE" id="PS51485">
    <property type="entry name" value="PHYTOCYANIN"/>
    <property type="match status" value="1"/>
</dbReference>